<dbReference type="EMBL" id="LAZR01049717">
    <property type="protein sequence ID" value="KKK88987.1"/>
    <property type="molecule type" value="Genomic_DNA"/>
</dbReference>
<evidence type="ECO:0000313" key="1">
    <source>
        <dbReference type="EMBL" id="KKK88987.1"/>
    </source>
</evidence>
<gene>
    <name evidence="1" type="ORF">LCGC14_2737620</name>
</gene>
<dbReference type="AlphaFoldDB" id="A0A0F8Z5E0"/>
<feature type="non-terminal residue" evidence="1">
    <location>
        <position position="49"/>
    </location>
</feature>
<accession>A0A0F8Z5E0</accession>
<organism evidence="1">
    <name type="scientific">marine sediment metagenome</name>
    <dbReference type="NCBI Taxonomy" id="412755"/>
    <lineage>
        <taxon>unclassified sequences</taxon>
        <taxon>metagenomes</taxon>
        <taxon>ecological metagenomes</taxon>
    </lineage>
</organism>
<protein>
    <submittedName>
        <fullName evidence="1">Uncharacterized protein</fullName>
    </submittedName>
</protein>
<sequence length="49" mass="5734">MPEWMFLVYIWVLKEGRQLEELIISHDITGKLLIAPKETTPPAYVYVSN</sequence>
<comment type="caution">
    <text evidence="1">The sequence shown here is derived from an EMBL/GenBank/DDBJ whole genome shotgun (WGS) entry which is preliminary data.</text>
</comment>
<proteinExistence type="predicted"/>
<reference evidence="1" key="1">
    <citation type="journal article" date="2015" name="Nature">
        <title>Complex archaea that bridge the gap between prokaryotes and eukaryotes.</title>
        <authorList>
            <person name="Spang A."/>
            <person name="Saw J.H."/>
            <person name="Jorgensen S.L."/>
            <person name="Zaremba-Niedzwiedzka K."/>
            <person name="Martijn J."/>
            <person name="Lind A.E."/>
            <person name="van Eijk R."/>
            <person name="Schleper C."/>
            <person name="Guy L."/>
            <person name="Ettema T.J."/>
        </authorList>
    </citation>
    <scope>NUCLEOTIDE SEQUENCE</scope>
</reference>
<name>A0A0F8Z5E0_9ZZZZ</name>